<organism evidence="1 2">
    <name type="scientific">Dallia pectoralis</name>
    <name type="common">Alaska blackfish</name>
    <dbReference type="NCBI Taxonomy" id="75939"/>
    <lineage>
        <taxon>Eukaryota</taxon>
        <taxon>Metazoa</taxon>
        <taxon>Chordata</taxon>
        <taxon>Craniata</taxon>
        <taxon>Vertebrata</taxon>
        <taxon>Euteleostomi</taxon>
        <taxon>Actinopterygii</taxon>
        <taxon>Neopterygii</taxon>
        <taxon>Teleostei</taxon>
        <taxon>Protacanthopterygii</taxon>
        <taxon>Esociformes</taxon>
        <taxon>Umbridae</taxon>
        <taxon>Dallia</taxon>
    </lineage>
</organism>
<evidence type="ECO:0000313" key="2">
    <source>
        <dbReference type="Proteomes" id="UP001157502"/>
    </source>
</evidence>
<protein>
    <submittedName>
        <fullName evidence="1">Uncharacterized protein</fullName>
    </submittedName>
</protein>
<gene>
    <name evidence="1" type="ORF">DPEC_G00106180</name>
</gene>
<accession>A0ACC2GYG8</accession>
<dbReference type="Proteomes" id="UP001157502">
    <property type="component" value="Chromosome 8"/>
</dbReference>
<sequence length="102" mass="10912">MATSTLENPGEMPPGNQGTEAAQTCQPYLCSSTLHVSLGIGSSALQRGQGTNQGQSLLPRVDLDRYTDPAAASLNRSQQKHPVQLVPDLWLLQAVMLVERLG</sequence>
<reference evidence="1" key="1">
    <citation type="submission" date="2021-05" db="EMBL/GenBank/DDBJ databases">
        <authorList>
            <person name="Pan Q."/>
            <person name="Jouanno E."/>
            <person name="Zahm M."/>
            <person name="Klopp C."/>
            <person name="Cabau C."/>
            <person name="Louis A."/>
            <person name="Berthelot C."/>
            <person name="Parey E."/>
            <person name="Roest Crollius H."/>
            <person name="Montfort J."/>
            <person name="Robinson-Rechavi M."/>
            <person name="Bouchez O."/>
            <person name="Lampietro C."/>
            <person name="Lopez Roques C."/>
            <person name="Donnadieu C."/>
            <person name="Postlethwait J."/>
            <person name="Bobe J."/>
            <person name="Dillon D."/>
            <person name="Chandos A."/>
            <person name="von Hippel F."/>
            <person name="Guiguen Y."/>
        </authorList>
    </citation>
    <scope>NUCLEOTIDE SEQUENCE</scope>
    <source>
        <strain evidence="1">YG-Jan2019</strain>
    </source>
</reference>
<dbReference type="EMBL" id="CM055735">
    <property type="protein sequence ID" value="KAJ8008562.1"/>
    <property type="molecule type" value="Genomic_DNA"/>
</dbReference>
<proteinExistence type="predicted"/>
<evidence type="ECO:0000313" key="1">
    <source>
        <dbReference type="EMBL" id="KAJ8008562.1"/>
    </source>
</evidence>
<keyword evidence="2" id="KW-1185">Reference proteome</keyword>
<name>A0ACC2GYG8_DALPE</name>
<comment type="caution">
    <text evidence="1">The sequence shown here is derived from an EMBL/GenBank/DDBJ whole genome shotgun (WGS) entry which is preliminary data.</text>
</comment>